<evidence type="ECO:0000313" key="5">
    <source>
        <dbReference type="EMBL" id="KAG8460811.1"/>
    </source>
</evidence>
<dbReference type="OrthoDB" id="276825at2759"/>
<evidence type="ECO:0000256" key="1">
    <source>
        <dbReference type="ARBA" id="ARBA00006053"/>
    </source>
</evidence>
<accession>A0A8J5X4L7</accession>
<organism evidence="5 6">
    <name type="scientific">Diacronema lutheri</name>
    <name type="common">Unicellular marine alga</name>
    <name type="synonym">Monochrysis lutheri</name>
    <dbReference type="NCBI Taxonomy" id="2081491"/>
    <lineage>
        <taxon>Eukaryota</taxon>
        <taxon>Haptista</taxon>
        <taxon>Haptophyta</taxon>
        <taxon>Pavlovophyceae</taxon>
        <taxon>Pavlovales</taxon>
        <taxon>Pavlovaceae</taxon>
        <taxon>Diacronema</taxon>
    </lineage>
</organism>
<dbReference type="PANTHER" id="PTHR32194">
    <property type="entry name" value="METALLOPROTEASE TLDD"/>
    <property type="match status" value="1"/>
</dbReference>
<comment type="caution">
    <text evidence="5">The sequence shown here is derived from an EMBL/GenBank/DDBJ whole genome shotgun (WGS) entry which is preliminary data.</text>
</comment>
<dbReference type="NCBIfam" id="NF003964">
    <property type="entry name" value="PRK05456.1"/>
    <property type="match status" value="1"/>
</dbReference>
<keyword evidence="6" id="KW-1185">Reference proteome</keyword>
<keyword evidence="3" id="KW-0888">Threonine protease</keyword>
<keyword evidence="2" id="KW-0645">Protease</keyword>
<evidence type="ECO:0000256" key="2">
    <source>
        <dbReference type="ARBA" id="ARBA00022670"/>
    </source>
</evidence>
<comment type="similarity">
    <text evidence="1">Belongs to the peptidase T1B family. HslV subfamily.</text>
</comment>
<dbReference type="InterPro" id="IPR023333">
    <property type="entry name" value="Proteasome_suB-type"/>
</dbReference>
<evidence type="ECO:0000256" key="3">
    <source>
        <dbReference type="ARBA" id="ARBA00022698"/>
    </source>
</evidence>
<evidence type="ECO:0008006" key="7">
    <source>
        <dbReference type="Google" id="ProtNLM"/>
    </source>
</evidence>
<name>A0A8J5X4L7_DIALT</name>
<dbReference type="InterPro" id="IPR001353">
    <property type="entry name" value="Proteasome_sua/b"/>
</dbReference>
<dbReference type="CDD" id="cd01913">
    <property type="entry name" value="protease_HslV"/>
    <property type="match status" value="1"/>
</dbReference>
<evidence type="ECO:0000256" key="4">
    <source>
        <dbReference type="ARBA" id="ARBA00022801"/>
    </source>
</evidence>
<gene>
    <name evidence="5" type="ORF">KFE25_010866</name>
</gene>
<dbReference type="GO" id="GO:0009376">
    <property type="term" value="C:HslUV protease complex"/>
    <property type="evidence" value="ECO:0007669"/>
    <property type="project" value="InterPro"/>
</dbReference>
<dbReference type="Proteomes" id="UP000751190">
    <property type="component" value="Unassembled WGS sequence"/>
</dbReference>
<keyword evidence="4" id="KW-0378">Hydrolase</keyword>
<dbReference type="Pfam" id="PF00227">
    <property type="entry name" value="Proteasome"/>
    <property type="match status" value="1"/>
</dbReference>
<dbReference type="NCBIfam" id="TIGR03692">
    <property type="entry name" value="ATP_dep_HslV"/>
    <property type="match status" value="1"/>
</dbReference>
<dbReference type="OMA" id="WRTDKML"/>
<dbReference type="GO" id="GO:0051603">
    <property type="term" value="P:proteolysis involved in protein catabolic process"/>
    <property type="evidence" value="ECO:0007669"/>
    <property type="project" value="InterPro"/>
</dbReference>
<dbReference type="PANTHER" id="PTHR32194:SF7">
    <property type="entry name" value="ATP-DEPENDENT PROTEASE SUBUNIT HSLV"/>
    <property type="match status" value="1"/>
</dbReference>
<reference evidence="5" key="1">
    <citation type="submission" date="2021-05" db="EMBL/GenBank/DDBJ databases">
        <title>The genome of the haptophyte Pavlova lutheri (Diacronema luteri, Pavlovales) - a model for lipid biosynthesis in eukaryotic algae.</title>
        <authorList>
            <person name="Hulatt C.J."/>
            <person name="Posewitz M.C."/>
        </authorList>
    </citation>
    <scope>NUCLEOTIDE SEQUENCE</scope>
    <source>
        <strain evidence="5">NIVA-4/92</strain>
    </source>
</reference>
<dbReference type="GO" id="GO:0005839">
    <property type="term" value="C:proteasome core complex"/>
    <property type="evidence" value="ECO:0007669"/>
    <property type="project" value="InterPro"/>
</dbReference>
<dbReference type="AlphaFoldDB" id="A0A8J5X4L7"/>
<dbReference type="GO" id="GO:0004298">
    <property type="term" value="F:threonine-type endopeptidase activity"/>
    <property type="evidence" value="ECO:0007669"/>
    <property type="project" value="UniProtKB-KW"/>
</dbReference>
<dbReference type="EMBL" id="JAGTXO010000030">
    <property type="protein sequence ID" value="KAG8460811.1"/>
    <property type="molecule type" value="Genomic_DNA"/>
</dbReference>
<sequence length="238" mass="25420">MAACARALARPAFGIACPARRLGVLDLGAISQPMRAAPRLAAHFHALDGSRPVQMHGTTVLCVRKDNKVFMIADGQVTLGSNTIKGNARKVRRLKEGVITGFAGGTADALTLFERLEGKLQEHPETMRACVEMAKAWRTDKYLRRLEAVMIVADANISLMLTGTGDVIEPEDGVIGIGSGGQYALAAARALIDIPGMDAEAVARKAMLIAADLCIYTNNNFTFEGIEAKPKEKAKDAD</sequence>
<proteinExistence type="inferred from homology"/>
<protein>
    <recommendedName>
        <fullName evidence="7">ATP-dependent protease subunit HslV</fullName>
    </recommendedName>
</protein>
<dbReference type="InterPro" id="IPR022281">
    <property type="entry name" value="ATP-dep_Prtase_HsIV_su"/>
</dbReference>
<dbReference type="Gene3D" id="3.60.20.10">
    <property type="entry name" value="Glutamine Phosphoribosylpyrophosphate, subunit 1, domain 1"/>
    <property type="match status" value="1"/>
</dbReference>
<evidence type="ECO:0000313" key="6">
    <source>
        <dbReference type="Proteomes" id="UP000751190"/>
    </source>
</evidence>
<dbReference type="PROSITE" id="PS51476">
    <property type="entry name" value="PROTEASOME_BETA_2"/>
    <property type="match status" value="1"/>
</dbReference>
<dbReference type="InterPro" id="IPR029055">
    <property type="entry name" value="Ntn_hydrolases_N"/>
</dbReference>
<dbReference type="SUPFAM" id="SSF56235">
    <property type="entry name" value="N-terminal nucleophile aminohydrolases (Ntn hydrolases)"/>
    <property type="match status" value="1"/>
</dbReference>